<dbReference type="KEGG" id="upl:DSM104440_03117"/>
<dbReference type="InParanoid" id="A0A6M4HBV9"/>
<feature type="transmembrane region" description="Helical" evidence="1">
    <location>
        <begin position="55"/>
        <end position="78"/>
    </location>
</feature>
<keyword evidence="3" id="KW-1185">Reference proteome</keyword>
<keyword evidence="1" id="KW-0472">Membrane</keyword>
<feature type="transmembrane region" description="Helical" evidence="1">
    <location>
        <begin position="129"/>
        <end position="153"/>
    </location>
</feature>
<keyword evidence="1" id="KW-1133">Transmembrane helix</keyword>
<feature type="transmembrane region" description="Helical" evidence="1">
    <location>
        <begin position="84"/>
        <end position="109"/>
    </location>
</feature>
<sequence>MDPTAYLALKTVHILSSTVLFGTGIGTAFHFWWAYRSDRVPAIAAAARSTVIADWLFTTPAIVIQPATGLALALSIGFPLGTPWIAWSIALYLLAGACWVPVVFIQMRLRDIANASERDGTSLPPSFHFLFRAWFILGWPAFIALVAVFWLMVAKPT</sequence>
<protein>
    <recommendedName>
        <fullName evidence="4">DUF2269 domain-containing protein</fullName>
    </recommendedName>
</protein>
<dbReference type="InterPro" id="IPR018729">
    <property type="entry name" value="DUF2269_transmembrane"/>
</dbReference>
<feature type="transmembrane region" description="Helical" evidence="1">
    <location>
        <begin position="12"/>
        <end position="35"/>
    </location>
</feature>
<dbReference type="EMBL" id="CP053073">
    <property type="protein sequence ID" value="QJR16288.1"/>
    <property type="molecule type" value="Genomic_DNA"/>
</dbReference>
<dbReference type="Proteomes" id="UP000503096">
    <property type="component" value="Chromosome"/>
</dbReference>
<dbReference type="Pfam" id="PF10027">
    <property type="entry name" value="DUF2269"/>
    <property type="match status" value="1"/>
</dbReference>
<reference evidence="2 3" key="1">
    <citation type="submission" date="2020-04" db="EMBL/GenBank/DDBJ databases">
        <title>Usitatibacter rugosus gen. nov., sp. nov. and Usitatibacter palustris sp. nov., novel members of Usitatibacteraceae fam. nov. within the order Nitrosomonadales isolated from soil.</title>
        <authorList>
            <person name="Huber K.J."/>
            <person name="Neumann-Schaal M."/>
            <person name="Geppert A."/>
            <person name="Luckner M."/>
            <person name="Wanner G."/>
            <person name="Overmann J."/>
        </authorList>
    </citation>
    <scope>NUCLEOTIDE SEQUENCE [LARGE SCALE GENOMIC DNA]</scope>
    <source>
        <strain evidence="2 3">Swamp67</strain>
    </source>
</reference>
<keyword evidence="1" id="KW-0812">Transmembrane</keyword>
<evidence type="ECO:0008006" key="4">
    <source>
        <dbReference type="Google" id="ProtNLM"/>
    </source>
</evidence>
<evidence type="ECO:0000256" key="1">
    <source>
        <dbReference type="SAM" id="Phobius"/>
    </source>
</evidence>
<dbReference type="RefSeq" id="WP_171164272.1">
    <property type="nucleotide sequence ID" value="NZ_CP053073.1"/>
</dbReference>
<accession>A0A6M4HBV9</accession>
<dbReference type="AlphaFoldDB" id="A0A6M4HBV9"/>
<proteinExistence type="predicted"/>
<evidence type="ECO:0000313" key="3">
    <source>
        <dbReference type="Proteomes" id="UP000503096"/>
    </source>
</evidence>
<organism evidence="2 3">
    <name type="scientific">Usitatibacter palustris</name>
    <dbReference type="NCBI Taxonomy" id="2732487"/>
    <lineage>
        <taxon>Bacteria</taxon>
        <taxon>Pseudomonadati</taxon>
        <taxon>Pseudomonadota</taxon>
        <taxon>Betaproteobacteria</taxon>
        <taxon>Nitrosomonadales</taxon>
        <taxon>Usitatibacteraceae</taxon>
        <taxon>Usitatibacter</taxon>
    </lineage>
</organism>
<evidence type="ECO:0000313" key="2">
    <source>
        <dbReference type="EMBL" id="QJR16288.1"/>
    </source>
</evidence>
<name>A0A6M4HBV9_9PROT</name>
<gene>
    <name evidence="2" type="ORF">DSM104440_03117</name>
</gene>